<evidence type="ECO:0000256" key="1">
    <source>
        <dbReference type="SAM" id="SignalP"/>
    </source>
</evidence>
<organism evidence="2 3">
    <name type="scientific">Hydrotalea sandarakina</name>
    <dbReference type="NCBI Taxonomy" id="1004304"/>
    <lineage>
        <taxon>Bacteria</taxon>
        <taxon>Pseudomonadati</taxon>
        <taxon>Bacteroidota</taxon>
        <taxon>Chitinophagia</taxon>
        <taxon>Chitinophagales</taxon>
        <taxon>Chitinophagaceae</taxon>
        <taxon>Hydrotalea</taxon>
    </lineage>
</organism>
<dbReference type="InterPro" id="IPR023614">
    <property type="entry name" value="Porin_dom_sf"/>
</dbReference>
<dbReference type="RefSeq" id="WP_111293951.1">
    <property type="nucleotide sequence ID" value="NZ_QKZV01000002.1"/>
</dbReference>
<dbReference type="Proteomes" id="UP000249720">
    <property type="component" value="Unassembled WGS sequence"/>
</dbReference>
<evidence type="ECO:0000313" key="2">
    <source>
        <dbReference type="EMBL" id="PZX64815.1"/>
    </source>
</evidence>
<gene>
    <name evidence="2" type="ORF">LX80_01017</name>
</gene>
<name>A0A2W7SPC5_9BACT</name>
<dbReference type="OrthoDB" id="106501at2"/>
<comment type="caution">
    <text evidence="2">The sequence shown here is derived from an EMBL/GenBank/DDBJ whole genome shotgun (WGS) entry which is preliminary data.</text>
</comment>
<keyword evidence="1" id="KW-0732">Signal</keyword>
<sequence>MKQHIALKQLRWLLALVVLTTSQLYSQTSGSLDSSILDRLNTLEQQVNYKKPGNDHFMMVGLTTFGFAASKNTNTLNGVGSTSKNNSFPDADNFEFSPMFLWRHGTKFLMEFEPSFNNNGLSVNWADISYFAAPNLIIRAGYLVLPFGTYAKREAAGWIDKLATDPMGIADMTPTDYGVEVEGGLPLGSMKLNYDVALSNGSQLLSDGTLTSGNVVDNNNNKTVTARIGWLPFSNSSLELGVSGMFGKVGDMGSPYANAVGNMYAFDLNYVKTFSPVLLNIKAQYNIQNITNENFINPNDTTQSYTFNNHTTAGFVQCSVRPTEANNFLKNFELAGRYTSYNLPGNSTFGTNQHTVTVGLDYWLSWRTVLKATYETYTGNSTASKVLGSYNGLTNTNTFYLQFSIQL</sequence>
<dbReference type="SUPFAM" id="SSF56935">
    <property type="entry name" value="Porins"/>
    <property type="match status" value="1"/>
</dbReference>
<accession>A0A2W7SPC5</accession>
<protein>
    <recommendedName>
        <fullName evidence="4">Phosphate-selective porin O/P</fullName>
    </recommendedName>
</protein>
<dbReference type="Gene3D" id="2.40.160.10">
    <property type="entry name" value="Porin"/>
    <property type="match status" value="1"/>
</dbReference>
<feature type="signal peptide" evidence="1">
    <location>
        <begin position="1"/>
        <end position="26"/>
    </location>
</feature>
<dbReference type="AlphaFoldDB" id="A0A2W7SPC5"/>
<proteinExistence type="predicted"/>
<feature type="chain" id="PRO_5015943631" description="Phosphate-selective porin O/P" evidence="1">
    <location>
        <begin position="27"/>
        <end position="407"/>
    </location>
</feature>
<evidence type="ECO:0000313" key="3">
    <source>
        <dbReference type="Proteomes" id="UP000249720"/>
    </source>
</evidence>
<reference evidence="2 3" key="1">
    <citation type="submission" date="2018-06" db="EMBL/GenBank/DDBJ databases">
        <title>Genomic Encyclopedia of Archaeal and Bacterial Type Strains, Phase II (KMG-II): from individual species to whole genera.</title>
        <authorList>
            <person name="Goeker M."/>
        </authorList>
    </citation>
    <scope>NUCLEOTIDE SEQUENCE [LARGE SCALE GENOMIC DNA]</scope>
    <source>
        <strain evidence="2 3">DSM 23241</strain>
    </source>
</reference>
<keyword evidence="3" id="KW-1185">Reference proteome</keyword>
<dbReference type="EMBL" id="QKZV01000002">
    <property type="protein sequence ID" value="PZX64815.1"/>
    <property type="molecule type" value="Genomic_DNA"/>
</dbReference>
<evidence type="ECO:0008006" key="4">
    <source>
        <dbReference type="Google" id="ProtNLM"/>
    </source>
</evidence>